<proteinExistence type="predicted"/>
<accession>A0A382XUZ3</accession>
<evidence type="ECO:0008006" key="2">
    <source>
        <dbReference type="Google" id="ProtNLM"/>
    </source>
</evidence>
<name>A0A382XUZ3_9ZZZZ</name>
<reference evidence="1" key="1">
    <citation type="submission" date="2018-05" db="EMBL/GenBank/DDBJ databases">
        <authorList>
            <person name="Lanie J.A."/>
            <person name="Ng W.-L."/>
            <person name="Kazmierczak K.M."/>
            <person name="Andrzejewski T.M."/>
            <person name="Davidsen T.M."/>
            <person name="Wayne K.J."/>
            <person name="Tettelin H."/>
            <person name="Glass J.I."/>
            <person name="Rusch D."/>
            <person name="Podicherti R."/>
            <person name="Tsui H.-C.T."/>
            <person name="Winkler M.E."/>
        </authorList>
    </citation>
    <scope>NUCLEOTIDE SEQUENCE</scope>
</reference>
<evidence type="ECO:0000313" key="1">
    <source>
        <dbReference type="EMBL" id="SVD74670.1"/>
    </source>
</evidence>
<gene>
    <name evidence="1" type="ORF">METZ01_LOCUS427524</name>
</gene>
<dbReference type="EMBL" id="UINC01170563">
    <property type="protein sequence ID" value="SVD74670.1"/>
    <property type="molecule type" value="Genomic_DNA"/>
</dbReference>
<dbReference type="AlphaFoldDB" id="A0A382XUZ3"/>
<organism evidence="1">
    <name type="scientific">marine metagenome</name>
    <dbReference type="NCBI Taxonomy" id="408172"/>
    <lineage>
        <taxon>unclassified sequences</taxon>
        <taxon>metagenomes</taxon>
        <taxon>ecological metagenomes</taxon>
    </lineage>
</organism>
<sequence>MAQMLDTKTNKWYDITDQKMLIVVGPQGSGNHVWAKILGLHPKVNGWQALQTKYWEAHHYEPFARAWDDPTTLTFPKPDKCKNFVTSCSIPYVYKGGHRVPPILEFIKIVSEVHHVKPIIAVISRDKNIIELQQERVRGKITLNDVHRAIDEITEGYPDLHIHFLNYESLYLWRKDYLKSINDEIDFPIAWWDVKSIDKILESNANAKYIIDPGPQELDKVVGKTYGDSLNV</sequence>
<protein>
    <recommendedName>
        <fullName evidence="2">Sulfotransferase domain-containing protein</fullName>
    </recommendedName>
</protein>